<proteinExistence type="predicted"/>
<organism evidence="1 2">
    <name type="scientific">Aspergillus transmontanensis</name>
    <dbReference type="NCBI Taxonomy" id="1034304"/>
    <lineage>
        <taxon>Eukaryota</taxon>
        <taxon>Fungi</taxon>
        <taxon>Dikarya</taxon>
        <taxon>Ascomycota</taxon>
        <taxon>Pezizomycotina</taxon>
        <taxon>Eurotiomycetes</taxon>
        <taxon>Eurotiomycetidae</taxon>
        <taxon>Eurotiales</taxon>
        <taxon>Aspergillaceae</taxon>
        <taxon>Aspergillus</taxon>
        <taxon>Aspergillus subgen. Circumdati</taxon>
    </lineage>
</organism>
<name>A0A5N6W1E0_9EURO</name>
<dbReference type="EMBL" id="ML738317">
    <property type="protein sequence ID" value="KAE8314647.1"/>
    <property type="molecule type" value="Genomic_DNA"/>
</dbReference>
<dbReference type="AlphaFoldDB" id="A0A5N6W1E0"/>
<dbReference type="Proteomes" id="UP000325433">
    <property type="component" value="Unassembled WGS sequence"/>
</dbReference>
<gene>
    <name evidence="1" type="ORF">BDV41DRAFT_575608</name>
</gene>
<sequence length="268" mass="30358">MDFMDHTLNFEALGKNQLGTKEPLVNSEFITKDAVGKCTFNSRTVLVDYGLYDGKPACLIGFEFTFHPFRSRFIDAEIMVEFIPEEEENQAPPDVMRIALLQPKSIIGPKNETKIKDSLEGRVKLGYEEYVAVEVARGRETERVISKPMAIIGSQIGETELRWTATEDRETEDGIPTTLVGYIIVQYSSPFKAQVRVNAQAQFWVEFRDALGVVILKMIGKKKDSEDDFGEVAFDTKTKVDRREDRTKAVFTVKNWAETTEPSKPLDA</sequence>
<evidence type="ECO:0000313" key="1">
    <source>
        <dbReference type="EMBL" id="KAE8314647.1"/>
    </source>
</evidence>
<keyword evidence="2" id="KW-1185">Reference proteome</keyword>
<protein>
    <submittedName>
        <fullName evidence="1">Uncharacterized protein</fullName>
    </submittedName>
</protein>
<evidence type="ECO:0000313" key="2">
    <source>
        <dbReference type="Proteomes" id="UP000325433"/>
    </source>
</evidence>
<accession>A0A5N6W1E0</accession>
<reference evidence="2" key="1">
    <citation type="submission" date="2019-04" db="EMBL/GenBank/DDBJ databases">
        <title>Friends and foes A comparative genomics studyof 23 Aspergillus species from section Flavi.</title>
        <authorList>
            <consortium name="DOE Joint Genome Institute"/>
            <person name="Kjaerbolling I."/>
            <person name="Vesth T."/>
            <person name="Frisvad J.C."/>
            <person name="Nybo J.L."/>
            <person name="Theobald S."/>
            <person name="Kildgaard S."/>
            <person name="Isbrandt T."/>
            <person name="Kuo A."/>
            <person name="Sato A."/>
            <person name="Lyhne E.K."/>
            <person name="Kogle M.E."/>
            <person name="Wiebenga A."/>
            <person name="Kun R.S."/>
            <person name="Lubbers R.J."/>
            <person name="Makela M.R."/>
            <person name="Barry K."/>
            <person name="Chovatia M."/>
            <person name="Clum A."/>
            <person name="Daum C."/>
            <person name="Haridas S."/>
            <person name="He G."/>
            <person name="LaButti K."/>
            <person name="Lipzen A."/>
            <person name="Mondo S."/>
            <person name="Riley R."/>
            <person name="Salamov A."/>
            <person name="Simmons B.A."/>
            <person name="Magnuson J.K."/>
            <person name="Henrissat B."/>
            <person name="Mortensen U.H."/>
            <person name="Larsen T.O."/>
            <person name="Devries R.P."/>
            <person name="Grigoriev I.V."/>
            <person name="Machida M."/>
            <person name="Baker S.E."/>
            <person name="Andersen M.R."/>
        </authorList>
    </citation>
    <scope>NUCLEOTIDE SEQUENCE [LARGE SCALE GENOMIC DNA]</scope>
    <source>
        <strain evidence="2">CBS 130015</strain>
    </source>
</reference>